<accession>A0A5J5AAW1</accession>
<gene>
    <name evidence="2" type="ORF">F0562_034836</name>
</gene>
<protein>
    <submittedName>
        <fullName evidence="2">Uncharacterized protein</fullName>
    </submittedName>
</protein>
<reference evidence="2 3" key="1">
    <citation type="submission" date="2019-09" db="EMBL/GenBank/DDBJ databases">
        <title>A chromosome-level genome assembly of the Chinese tupelo Nyssa sinensis.</title>
        <authorList>
            <person name="Yang X."/>
            <person name="Kang M."/>
            <person name="Yang Y."/>
            <person name="Xiong H."/>
            <person name="Wang M."/>
            <person name="Zhang Z."/>
            <person name="Wang Z."/>
            <person name="Wu H."/>
            <person name="Ma T."/>
            <person name="Liu J."/>
            <person name="Xi Z."/>
        </authorList>
    </citation>
    <scope>NUCLEOTIDE SEQUENCE [LARGE SCALE GENOMIC DNA]</scope>
    <source>
        <strain evidence="2">J267</strain>
        <tissue evidence="2">Leaf</tissue>
    </source>
</reference>
<keyword evidence="3" id="KW-1185">Reference proteome</keyword>
<feature type="region of interest" description="Disordered" evidence="1">
    <location>
        <begin position="162"/>
        <end position="217"/>
    </location>
</feature>
<evidence type="ECO:0000313" key="3">
    <source>
        <dbReference type="Proteomes" id="UP000325577"/>
    </source>
</evidence>
<proteinExistence type="predicted"/>
<evidence type="ECO:0000313" key="2">
    <source>
        <dbReference type="EMBL" id="KAA8527449.1"/>
    </source>
</evidence>
<dbReference type="EMBL" id="CM018045">
    <property type="protein sequence ID" value="KAA8527449.1"/>
    <property type="molecule type" value="Genomic_DNA"/>
</dbReference>
<dbReference type="AlphaFoldDB" id="A0A5J5AAW1"/>
<name>A0A5J5AAW1_9ASTE</name>
<evidence type="ECO:0000256" key="1">
    <source>
        <dbReference type="SAM" id="MobiDB-lite"/>
    </source>
</evidence>
<organism evidence="2 3">
    <name type="scientific">Nyssa sinensis</name>
    <dbReference type="NCBI Taxonomy" id="561372"/>
    <lineage>
        <taxon>Eukaryota</taxon>
        <taxon>Viridiplantae</taxon>
        <taxon>Streptophyta</taxon>
        <taxon>Embryophyta</taxon>
        <taxon>Tracheophyta</taxon>
        <taxon>Spermatophyta</taxon>
        <taxon>Magnoliopsida</taxon>
        <taxon>eudicotyledons</taxon>
        <taxon>Gunneridae</taxon>
        <taxon>Pentapetalae</taxon>
        <taxon>asterids</taxon>
        <taxon>Cornales</taxon>
        <taxon>Nyssaceae</taxon>
        <taxon>Nyssa</taxon>
    </lineage>
</organism>
<sequence>MRERILTRTANSLTQEVFVAAGGSTIVGPSHVHPLNGNHLHQHNWVPQAPFPSMDNTVNAANPALNSPAILRIAGTFSYRGAGQEPSARPIRHDRRSSAGIRVSAHASSSSSYQRSDVPPLSRFRIPREQPSNNLPSPVVRASMLANMRGSRNLPVWHRAEPSLSSTTQQAGYETNQVLQPRVSSGAGYDMQQGLTSDDRPPEDEADDSGVTMFQFL</sequence>
<feature type="region of interest" description="Disordered" evidence="1">
    <location>
        <begin position="81"/>
        <end position="138"/>
    </location>
</feature>
<feature type="compositionally biased region" description="Polar residues" evidence="1">
    <location>
        <begin position="163"/>
        <end position="183"/>
    </location>
</feature>
<dbReference type="Proteomes" id="UP000325577">
    <property type="component" value="Linkage Group LG21"/>
</dbReference>